<evidence type="ECO:0000313" key="1">
    <source>
        <dbReference type="EMBL" id="KAG2920601.1"/>
    </source>
</evidence>
<dbReference type="Proteomes" id="UP000774804">
    <property type="component" value="Unassembled WGS sequence"/>
</dbReference>
<proteinExistence type="predicted"/>
<evidence type="ECO:0000313" key="3">
    <source>
        <dbReference type="Proteomes" id="UP000774804"/>
    </source>
</evidence>
<accession>A0A8T1CJ55</accession>
<dbReference type="VEuPathDB" id="FungiDB:PC110_g5927"/>
<reference evidence="1" key="1">
    <citation type="submission" date="2018-10" db="EMBL/GenBank/DDBJ databases">
        <title>Effector identification in a new, highly contiguous assembly of the strawberry crown rot pathogen Phytophthora cactorum.</title>
        <authorList>
            <person name="Armitage A.D."/>
            <person name="Nellist C.F."/>
            <person name="Bates H."/>
            <person name="Vickerstaff R.J."/>
            <person name="Harrison R.J."/>
        </authorList>
    </citation>
    <scope>NUCLEOTIDE SEQUENCE</scope>
    <source>
        <strain evidence="1">4032</strain>
        <strain evidence="2">P421</strain>
    </source>
</reference>
<dbReference type="EMBL" id="RCMV01000213">
    <property type="protein sequence ID" value="KAG3221579.1"/>
    <property type="molecule type" value="Genomic_DNA"/>
</dbReference>
<protein>
    <submittedName>
        <fullName evidence="1">Uncharacterized protein</fullName>
    </submittedName>
</protein>
<dbReference type="AlphaFoldDB" id="A0A8T1CJ55"/>
<organism evidence="1 3">
    <name type="scientific">Phytophthora cactorum</name>
    <dbReference type="NCBI Taxonomy" id="29920"/>
    <lineage>
        <taxon>Eukaryota</taxon>
        <taxon>Sar</taxon>
        <taxon>Stramenopiles</taxon>
        <taxon>Oomycota</taxon>
        <taxon>Peronosporomycetes</taxon>
        <taxon>Peronosporales</taxon>
        <taxon>Peronosporaceae</taxon>
        <taxon>Phytophthora</taxon>
    </lineage>
</organism>
<dbReference type="Proteomes" id="UP000760860">
    <property type="component" value="Unassembled WGS sequence"/>
</dbReference>
<name>A0A8T1CJ55_9STRA</name>
<dbReference type="EMBL" id="RCMI01000275">
    <property type="protein sequence ID" value="KAG2920601.1"/>
    <property type="molecule type" value="Genomic_DNA"/>
</dbReference>
<gene>
    <name evidence="1" type="ORF">PC115_g9754</name>
    <name evidence="2" type="ORF">PC129_g7690</name>
</gene>
<evidence type="ECO:0000313" key="2">
    <source>
        <dbReference type="EMBL" id="KAG3221579.1"/>
    </source>
</evidence>
<comment type="caution">
    <text evidence="1">The sequence shown here is derived from an EMBL/GenBank/DDBJ whole genome shotgun (WGS) entry which is preliminary data.</text>
</comment>
<sequence>MLDIRFDSDASNHIYLWREQVERGKWSDSVRNLRASTISWARRISWTSTLEADGESSYTSTCASYRGRRLHHLQFGHVNRNRVRNHVRQPTQMKTRLQFRPKPSPWLPTKWRHRLLHHTKINQTHRRRRQYQVRRVLRLRHLPRVVIPENLQPSNQELLDVIILFTPRFMKEIGGSDAVLAGKLEEDMLRDFSATGWGPMLQPDVYETLQQPYAPVDNRASYPGLQQGYYGPTPEVVRRGDSPVALFFLNFIPVGL</sequence>